<dbReference type="GO" id="GO:0000049">
    <property type="term" value="F:tRNA binding"/>
    <property type="evidence" value="ECO:0007669"/>
    <property type="project" value="UniProtKB-UniRule"/>
</dbReference>
<evidence type="ECO:0000256" key="8">
    <source>
        <dbReference type="ARBA" id="ARBA00051897"/>
    </source>
</evidence>
<evidence type="ECO:0000256" key="2">
    <source>
        <dbReference type="ARBA" id="ARBA00022603"/>
    </source>
</evidence>
<evidence type="ECO:0000256" key="6">
    <source>
        <dbReference type="ARBA" id="ARBA00022884"/>
    </source>
</evidence>
<gene>
    <name evidence="11" type="ORF">D9Q98_003509</name>
</gene>
<protein>
    <recommendedName>
        <fullName evidence="7 9">tRNA (guanine(26)-N(2))-dimethyltransferase</fullName>
        <ecNumber evidence="7 9">2.1.1.216</ecNumber>
    </recommendedName>
</protein>
<feature type="compositionally biased region" description="Basic and acidic residues" evidence="10">
    <location>
        <begin position="514"/>
        <end position="523"/>
    </location>
</feature>
<feature type="compositionally biased region" description="Polar residues" evidence="10">
    <location>
        <begin position="475"/>
        <end position="484"/>
    </location>
</feature>
<feature type="region of interest" description="Disordered" evidence="10">
    <location>
        <begin position="473"/>
        <end position="595"/>
    </location>
</feature>
<dbReference type="PANTHER" id="PTHR10631:SF3">
    <property type="entry name" value="TRNA (GUANINE(26)-N(2))-DIMETHYLTRANSFERASE"/>
    <property type="match status" value="1"/>
</dbReference>
<dbReference type="OrthoDB" id="6349953at2759"/>
<organism evidence="11 12">
    <name type="scientific">Chlorella vulgaris</name>
    <name type="common">Green alga</name>
    <dbReference type="NCBI Taxonomy" id="3077"/>
    <lineage>
        <taxon>Eukaryota</taxon>
        <taxon>Viridiplantae</taxon>
        <taxon>Chlorophyta</taxon>
        <taxon>core chlorophytes</taxon>
        <taxon>Trebouxiophyceae</taxon>
        <taxon>Chlorellales</taxon>
        <taxon>Chlorellaceae</taxon>
        <taxon>Chlorella clade</taxon>
        <taxon>Chlorella</taxon>
    </lineage>
</organism>
<dbReference type="NCBIfam" id="TIGR00308">
    <property type="entry name" value="TRM1"/>
    <property type="match status" value="1"/>
</dbReference>
<dbReference type="GO" id="GO:0005634">
    <property type="term" value="C:nucleus"/>
    <property type="evidence" value="ECO:0007669"/>
    <property type="project" value="TreeGrafter"/>
</dbReference>
<dbReference type="Proteomes" id="UP001055712">
    <property type="component" value="Unassembled WGS sequence"/>
</dbReference>
<keyword evidence="12" id="KW-1185">Reference proteome</keyword>
<accession>A0A9D4YZH7</accession>
<dbReference type="InterPro" id="IPR029063">
    <property type="entry name" value="SAM-dependent_MTases_sf"/>
</dbReference>
<evidence type="ECO:0000256" key="1">
    <source>
        <dbReference type="ARBA" id="ARBA00022555"/>
    </source>
</evidence>
<evidence type="ECO:0000313" key="11">
    <source>
        <dbReference type="EMBL" id="KAI3433700.1"/>
    </source>
</evidence>
<keyword evidence="6 9" id="KW-0694">RNA-binding</keyword>
<proteinExistence type="inferred from homology"/>
<comment type="catalytic activity">
    <reaction evidence="8 9">
        <text>guanosine(26) in tRNA + 2 S-adenosyl-L-methionine = N(2)-dimethylguanosine(26) in tRNA + 2 S-adenosyl-L-homocysteine + 2 H(+)</text>
        <dbReference type="Rhea" id="RHEA:43140"/>
        <dbReference type="Rhea" id="RHEA-COMP:10359"/>
        <dbReference type="Rhea" id="RHEA-COMP:10360"/>
        <dbReference type="ChEBI" id="CHEBI:15378"/>
        <dbReference type="ChEBI" id="CHEBI:57856"/>
        <dbReference type="ChEBI" id="CHEBI:59789"/>
        <dbReference type="ChEBI" id="CHEBI:74269"/>
        <dbReference type="ChEBI" id="CHEBI:74513"/>
        <dbReference type="EC" id="2.1.1.216"/>
    </reaction>
</comment>
<reference evidence="11" key="1">
    <citation type="journal article" date="2019" name="Plant J.">
        <title>Chlorella vulgaris genome assembly and annotation reveals the molecular basis for metabolic acclimation to high light conditions.</title>
        <authorList>
            <person name="Cecchin M."/>
            <person name="Marcolungo L."/>
            <person name="Rossato M."/>
            <person name="Girolomoni L."/>
            <person name="Cosentino E."/>
            <person name="Cuine S."/>
            <person name="Li-Beisson Y."/>
            <person name="Delledonne M."/>
            <person name="Ballottari M."/>
        </authorList>
    </citation>
    <scope>NUCLEOTIDE SEQUENCE</scope>
    <source>
        <strain evidence="11">211/11P</strain>
    </source>
</reference>
<evidence type="ECO:0000256" key="7">
    <source>
        <dbReference type="ARBA" id="ARBA00039099"/>
    </source>
</evidence>
<evidence type="ECO:0000256" key="4">
    <source>
        <dbReference type="ARBA" id="ARBA00022691"/>
    </source>
</evidence>
<dbReference type="PROSITE" id="PS51626">
    <property type="entry name" value="SAM_MT_TRM1"/>
    <property type="match status" value="1"/>
</dbReference>
<dbReference type="GO" id="GO:0160104">
    <property type="term" value="F:tRNA (guanine(26)-N2)-dimethyltransferase activity"/>
    <property type="evidence" value="ECO:0007669"/>
    <property type="project" value="UniProtKB-UniRule"/>
</dbReference>
<dbReference type="SUPFAM" id="SSF53335">
    <property type="entry name" value="S-adenosyl-L-methionine-dependent methyltransferases"/>
    <property type="match status" value="1"/>
</dbReference>
<keyword evidence="5 9" id="KW-0819">tRNA processing</keyword>
<dbReference type="EMBL" id="SIDB01000004">
    <property type="protein sequence ID" value="KAI3433700.1"/>
    <property type="molecule type" value="Genomic_DNA"/>
</dbReference>
<dbReference type="AlphaFoldDB" id="A0A9D4YZH7"/>
<dbReference type="EC" id="2.1.1.216" evidence="7 9"/>
<comment type="similarity">
    <text evidence="9">Belongs to the class I-like SAM-binding methyltransferase superfamily. Trm1 family.</text>
</comment>
<dbReference type="InterPro" id="IPR042296">
    <property type="entry name" value="tRNA_met_Trm1_C"/>
</dbReference>
<dbReference type="CDD" id="cd02440">
    <property type="entry name" value="AdoMet_MTases"/>
    <property type="match status" value="1"/>
</dbReference>
<sequence>MATAAEAPPSGSTRVVPEGFSVRTEGKASILQSGNDVFFNPAQVINRDMSLSVLKYFIAQRELEIESGAARKLFNKVRNAGVASKDAVPPKAGEGIRVLEGLAASGLRAIRYATELEGVREVVANDLDPAVVESMKRNIEFNGGVAAQKVSTSVGDARLVCLNNMGLFDAVDLDPYGSPAKLLDSAVQAVAEGGLLLVTATDMAVLCGNNGEACYSKYGSYPLHKPYCHEMALRILLASLEQHAARYKRHIKPVLCLSIDFYIRIFVRVYTSAAEVKNTGTRLGYVWQSTGCDSFYWQRVGRRIVKGSGGNVKYMPGSGPAVPQVCPESGSGFNMGGPYWAEPLHDPAWVAGLLAQVRRDKDSLPAFGKLHSLLTAVSEELEDVPLYFSLHDVCKTIKTMPPRANVFRSALVNAGYRVSGTHANPLGIKTDAPWDVVWDVMRCWVKDHPGKAPAAGSSAEKILSREPQLKADFSRAQQAMSQARSKGVARFLPNPEANWGPKPRHRPVKQQRQQSEEQQHDAADQEQQQQDDVIDAAGGATVTAAVEVEQQDGRAATEQEPAGKVGDVGEDVGGDPMDTDAAAGGQQAAEPAQGL</sequence>
<keyword evidence="3 9" id="KW-0808">Transferase</keyword>
<feature type="compositionally biased region" description="Low complexity" evidence="10">
    <location>
        <begin position="581"/>
        <end position="595"/>
    </location>
</feature>
<dbReference type="PANTHER" id="PTHR10631">
    <property type="entry name" value="N 2 ,N 2 -DIMETHYLGUANOSINE TRNA METHYLTRANSFERASE"/>
    <property type="match status" value="1"/>
</dbReference>
<keyword evidence="2 9" id="KW-0489">Methyltransferase</keyword>
<keyword evidence="4 9" id="KW-0949">S-adenosyl-L-methionine</keyword>
<dbReference type="GO" id="GO:0002940">
    <property type="term" value="P:tRNA N2-guanine methylation"/>
    <property type="evidence" value="ECO:0007669"/>
    <property type="project" value="TreeGrafter"/>
</dbReference>
<evidence type="ECO:0000256" key="9">
    <source>
        <dbReference type="PROSITE-ProRule" id="PRU00958"/>
    </source>
</evidence>
<dbReference type="Pfam" id="PF02005">
    <property type="entry name" value="TRM"/>
    <property type="match status" value="1"/>
</dbReference>
<feature type="compositionally biased region" description="Low complexity" evidence="10">
    <location>
        <begin position="525"/>
        <end position="548"/>
    </location>
</feature>
<keyword evidence="1 9" id="KW-0820">tRNA-binding</keyword>
<evidence type="ECO:0000313" key="12">
    <source>
        <dbReference type="Proteomes" id="UP001055712"/>
    </source>
</evidence>
<evidence type="ECO:0000256" key="5">
    <source>
        <dbReference type="ARBA" id="ARBA00022694"/>
    </source>
</evidence>
<dbReference type="Gene3D" id="3.40.50.150">
    <property type="entry name" value="Vaccinia Virus protein VP39"/>
    <property type="match status" value="1"/>
</dbReference>
<comment type="caution">
    <text evidence="11">The sequence shown here is derived from an EMBL/GenBank/DDBJ whole genome shotgun (WGS) entry which is preliminary data.</text>
</comment>
<name>A0A9D4YZH7_CHLVU</name>
<dbReference type="InterPro" id="IPR002905">
    <property type="entry name" value="Trm1"/>
</dbReference>
<reference evidence="11" key="2">
    <citation type="submission" date="2020-11" db="EMBL/GenBank/DDBJ databases">
        <authorList>
            <person name="Cecchin M."/>
            <person name="Marcolungo L."/>
            <person name="Rossato M."/>
            <person name="Girolomoni L."/>
            <person name="Cosentino E."/>
            <person name="Cuine S."/>
            <person name="Li-Beisson Y."/>
            <person name="Delledonne M."/>
            <person name="Ballottari M."/>
        </authorList>
    </citation>
    <scope>NUCLEOTIDE SEQUENCE</scope>
    <source>
        <strain evidence="11">211/11P</strain>
        <tissue evidence="11">Whole cell</tissue>
    </source>
</reference>
<dbReference type="FunFam" id="3.30.56.70:FF:000001">
    <property type="entry name" value="tRNA (guanine(26)-N(2))-dimethyltransferase"/>
    <property type="match status" value="1"/>
</dbReference>
<evidence type="ECO:0000256" key="10">
    <source>
        <dbReference type="SAM" id="MobiDB-lite"/>
    </source>
</evidence>
<evidence type="ECO:0000256" key="3">
    <source>
        <dbReference type="ARBA" id="ARBA00022679"/>
    </source>
</evidence>
<dbReference type="Gene3D" id="3.30.56.70">
    <property type="entry name" value="N2,N2-dimethylguanosine tRNA methyltransferase, C-terminal domain"/>
    <property type="match status" value="1"/>
</dbReference>